<feature type="transmembrane region" description="Helical" evidence="6">
    <location>
        <begin position="71"/>
        <end position="92"/>
    </location>
</feature>
<protein>
    <submittedName>
        <fullName evidence="8">Drug/metabolite transporter (DMT)-like permease</fullName>
    </submittedName>
</protein>
<keyword evidence="5 6" id="KW-0472">Membrane</keyword>
<feature type="transmembrane region" description="Helical" evidence="6">
    <location>
        <begin position="154"/>
        <end position="175"/>
    </location>
</feature>
<keyword evidence="9" id="KW-1185">Reference proteome</keyword>
<dbReference type="OrthoDB" id="9812547at2"/>
<dbReference type="PANTHER" id="PTHR32322">
    <property type="entry name" value="INNER MEMBRANE TRANSPORTER"/>
    <property type="match status" value="1"/>
</dbReference>
<evidence type="ECO:0000256" key="3">
    <source>
        <dbReference type="ARBA" id="ARBA00022692"/>
    </source>
</evidence>
<sequence length="307" mass="34349">MKLTKERLYVLLSFFSIYVIWGSTYLLNKILVSQIAPFYAASIRFITASILIFIIAKILKIPLKITKPQIRNTLIAGFLFLTIGNGLVVWALKYVDSGFAALEISAQPLVVLILLRLFEGKRIQPMSILGVIIGCIGIYLLVSQREMIGKEGMITGMIMIFICMLSWAYCSLFVAKADLPSNFFVNTGYQMLFGGSMLLIASFIIGEERLPLSSWNTEVINSMLMLIIFGSIVAFTAFNYLLSKVSPEKVATSTYVNPIVALILGWYFLNETISLQSIIAAALLLTGVYFINTKKMLTLFKRFDKDT</sequence>
<comment type="subcellular location">
    <subcellularLocation>
        <location evidence="1">Membrane</location>
        <topology evidence="1">Multi-pass membrane protein</topology>
    </subcellularLocation>
</comment>
<feature type="transmembrane region" description="Helical" evidence="6">
    <location>
        <begin position="125"/>
        <end position="142"/>
    </location>
</feature>
<feature type="transmembrane region" description="Helical" evidence="6">
    <location>
        <begin position="7"/>
        <end position="26"/>
    </location>
</feature>
<reference evidence="8 9" key="1">
    <citation type="submission" date="2018-07" db="EMBL/GenBank/DDBJ databases">
        <title>Genomic Encyclopedia of Type Strains, Phase III (KMG-III): the genomes of soil and plant-associated and newly described type strains.</title>
        <authorList>
            <person name="Whitman W."/>
        </authorList>
    </citation>
    <scope>NUCLEOTIDE SEQUENCE [LARGE SCALE GENOMIC DNA]</scope>
    <source>
        <strain evidence="8 9">CECT 7946</strain>
    </source>
</reference>
<gene>
    <name evidence="8" type="ORF">DFQ10_103285</name>
</gene>
<evidence type="ECO:0000313" key="8">
    <source>
        <dbReference type="EMBL" id="RED44598.1"/>
    </source>
</evidence>
<dbReference type="Pfam" id="PF00892">
    <property type="entry name" value="EamA"/>
    <property type="match status" value="2"/>
</dbReference>
<organism evidence="8 9">
    <name type="scientific">Winogradskyella eximia</name>
    <dbReference type="NCBI Taxonomy" id="262006"/>
    <lineage>
        <taxon>Bacteria</taxon>
        <taxon>Pseudomonadati</taxon>
        <taxon>Bacteroidota</taxon>
        <taxon>Flavobacteriia</taxon>
        <taxon>Flavobacteriales</taxon>
        <taxon>Flavobacteriaceae</taxon>
        <taxon>Winogradskyella</taxon>
    </lineage>
</organism>
<dbReference type="AlphaFoldDB" id="A0A3D9H509"/>
<feature type="transmembrane region" description="Helical" evidence="6">
    <location>
        <begin position="275"/>
        <end position="292"/>
    </location>
</feature>
<dbReference type="RefSeq" id="WP_115817193.1">
    <property type="nucleotide sequence ID" value="NZ_QRDV01000003.1"/>
</dbReference>
<comment type="similarity">
    <text evidence="2">Belongs to the EamA transporter family.</text>
</comment>
<evidence type="ECO:0000313" key="9">
    <source>
        <dbReference type="Proteomes" id="UP000256980"/>
    </source>
</evidence>
<feature type="transmembrane region" description="Helical" evidence="6">
    <location>
        <begin position="225"/>
        <end position="243"/>
    </location>
</feature>
<dbReference type="InterPro" id="IPR037185">
    <property type="entry name" value="EmrE-like"/>
</dbReference>
<dbReference type="GO" id="GO:0016020">
    <property type="term" value="C:membrane"/>
    <property type="evidence" value="ECO:0007669"/>
    <property type="project" value="UniProtKB-SubCell"/>
</dbReference>
<feature type="transmembrane region" description="Helical" evidence="6">
    <location>
        <begin position="38"/>
        <end position="59"/>
    </location>
</feature>
<name>A0A3D9H509_9FLAO</name>
<feature type="domain" description="EamA" evidence="7">
    <location>
        <begin position="12"/>
        <end position="142"/>
    </location>
</feature>
<dbReference type="EMBL" id="QRDV01000003">
    <property type="protein sequence ID" value="RED44598.1"/>
    <property type="molecule type" value="Genomic_DNA"/>
</dbReference>
<evidence type="ECO:0000256" key="2">
    <source>
        <dbReference type="ARBA" id="ARBA00007362"/>
    </source>
</evidence>
<accession>A0A3D9H509</accession>
<evidence type="ECO:0000259" key="7">
    <source>
        <dbReference type="Pfam" id="PF00892"/>
    </source>
</evidence>
<comment type="caution">
    <text evidence="8">The sequence shown here is derived from an EMBL/GenBank/DDBJ whole genome shotgun (WGS) entry which is preliminary data.</text>
</comment>
<dbReference type="Proteomes" id="UP000256980">
    <property type="component" value="Unassembled WGS sequence"/>
</dbReference>
<keyword evidence="3 6" id="KW-0812">Transmembrane</keyword>
<dbReference type="SUPFAM" id="SSF103481">
    <property type="entry name" value="Multidrug resistance efflux transporter EmrE"/>
    <property type="match status" value="2"/>
</dbReference>
<dbReference type="InterPro" id="IPR000620">
    <property type="entry name" value="EamA_dom"/>
</dbReference>
<feature type="transmembrane region" description="Helical" evidence="6">
    <location>
        <begin position="250"/>
        <end position="269"/>
    </location>
</feature>
<feature type="transmembrane region" description="Helical" evidence="6">
    <location>
        <begin position="187"/>
        <end position="205"/>
    </location>
</feature>
<feature type="transmembrane region" description="Helical" evidence="6">
    <location>
        <begin position="98"/>
        <end position="118"/>
    </location>
</feature>
<evidence type="ECO:0000256" key="5">
    <source>
        <dbReference type="ARBA" id="ARBA00023136"/>
    </source>
</evidence>
<evidence type="ECO:0000256" key="1">
    <source>
        <dbReference type="ARBA" id="ARBA00004141"/>
    </source>
</evidence>
<keyword evidence="4 6" id="KW-1133">Transmembrane helix</keyword>
<dbReference type="PANTHER" id="PTHR32322:SF2">
    <property type="entry name" value="EAMA DOMAIN-CONTAINING PROTEIN"/>
    <property type="match status" value="1"/>
</dbReference>
<dbReference type="Gene3D" id="1.10.3730.20">
    <property type="match status" value="1"/>
</dbReference>
<proteinExistence type="inferred from homology"/>
<feature type="domain" description="EamA" evidence="7">
    <location>
        <begin position="155"/>
        <end position="293"/>
    </location>
</feature>
<dbReference type="InterPro" id="IPR050638">
    <property type="entry name" value="AA-Vitamin_Transporters"/>
</dbReference>
<evidence type="ECO:0000256" key="4">
    <source>
        <dbReference type="ARBA" id="ARBA00022989"/>
    </source>
</evidence>
<evidence type="ECO:0000256" key="6">
    <source>
        <dbReference type="SAM" id="Phobius"/>
    </source>
</evidence>